<keyword evidence="1 2" id="KW-0479">Metal-binding</keyword>
<keyword evidence="2" id="KW-0802">TPR repeat</keyword>
<feature type="binding site" evidence="2">
    <location>
        <position position="379"/>
    </location>
    <ligand>
        <name>Fe cation</name>
        <dbReference type="ChEBI" id="CHEBI:24875"/>
    </ligand>
</feature>
<evidence type="ECO:0000256" key="1">
    <source>
        <dbReference type="ARBA" id="ARBA00022723"/>
    </source>
</evidence>
<dbReference type="HAMAP" id="MF_00994">
    <property type="entry name" value="LPS_assembly_LapB"/>
    <property type="match status" value="1"/>
</dbReference>
<dbReference type="GO" id="GO:0046890">
    <property type="term" value="P:regulation of lipid biosynthetic process"/>
    <property type="evidence" value="ECO:0007669"/>
    <property type="project" value="UniProtKB-UniRule"/>
</dbReference>
<name>A0A1D2QNC5_9GAMM</name>
<feature type="binding site" evidence="2">
    <location>
        <position position="365"/>
    </location>
    <ligand>
        <name>Fe cation</name>
        <dbReference type="ChEBI" id="CHEBI:24875"/>
    </ligand>
</feature>
<keyword evidence="2" id="KW-0677">Repeat</keyword>
<keyword evidence="2" id="KW-1003">Cell membrane</keyword>
<dbReference type="Pfam" id="PF13432">
    <property type="entry name" value="TPR_16"/>
    <property type="match status" value="1"/>
</dbReference>
<evidence type="ECO:0000256" key="2">
    <source>
        <dbReference type="HAMAP-Rule" id="MF_00994"/>
    </source>
</evidence>
<keyword evidence="2" id="KW-0997">Cell inner membrane</keyword>
<dbReference type="EMBL" id="MDLC01000039">
    <property type="protein sequence ID" value="ODS23091.1"/>
    <property type="molecule type" value="Genomic_DNA"/>
</dbReference>
<keyword evidence="2 3" id="KW-1133">Transmembrane helix</keyword>
<gene>
    <name evidence="2" type="primary">lapB</name>
    <name evidence="5" type="ORF">AB835_10555</name>
</gene>
<comment type="caution">
    <text evidence="5">The sequence shown here is derived from an EMBL/GenBank/DDBJ whole genome shotgun (WGS) entry which is preliminary data.</text>
</comment>
<comment type="subcellular location">
    <subcellularLocation>
        <location evidence="2">Cell inner membrane</location>
        <topology evidence="2">Single-pass membrane protein</topology>
        <orientation evidence="2">Cytoplasmic side</orientation>
    </subcellularLocation>
</comment>
<dbReference type="Gene3D" id="1.25.40.10">
    <property type="entry name" value="Tetratricopeptide repeat domain"/>
    <property type="match status" value="2"/>
</dbReference>
<dbReference type="SUPFAM" id="SSF48452">
    <property type="entry name" value="TPR-like"/>
    <property type="match status" value="1"/>
</dbReference>
<dbReference type="GO" id="GO:0008653">
    <property type="term" value="P:lipopolysaccharide metabolic process"/>
    <property type="evidence" value="ECO:0007669"/>
    <property type="project" value="InterPro"/>
</dbReference>
<dbReference type="AlphaFoldDB" id="A0A1D2QNC5"/>
<evidence type="ECO:0000313" key="6">
    <source>
        <dbReference type="Proteomes" id="UP000242502"/>
    </source>
</evidence>
<evidence type="ECO:0000313" key="5">
    <source>
        <dbReference type="EMBL" id="ODS23091.1"/>
    </source>
</evidence>
<keyword evidence="2" id="KW-0408">Iron</keyword>
<sequence length="395" mass="44806">MVDWALYIALVISLALGFLGGYRSAKSKPEATSNSLDGNYFKGLNFLLNEQPDAAIDAFIQALEVNSDTLETHLALGKLLRKQGEVDRAIRIHQNLLARPGLNQAQTHQAQYELATDFVKSGLLDRAEGLLEELVTKEGPYKTDGLKCLLEVYRDEKEWKKGLDVLQQLSGSRFSRSYKEWAPTRAHFCCEMAELDLQAGNYFEARRWLKQALAYDRQSVRAGLLLGLLDINVGQMHKGIDQLQKLIYFHHDYTQEIIPYLTDAYQKLGQSGEYRQFLSALYAKSQDVVVLMTLTDLIEQEDSKLAAAEYIAGEVVKYPSGMGLHRLLEYYLFFSEGKTKEYLLSLKIVMEKVIGNGMYYQCYHCGFKGKQLHWLCPSCKHWGSLKSKKAVADAV</sequence>
<comment type="function">
    <text evidence="2">Modulates cellular lipopolysaccharide (LPS) levels by regulating LpxC, which is involved in lipid A biosynthesis. May act by modulating the proteolytic activity of FtsH towards LpxC. May also coordinate assembly of proteins involved in LPS synthesis at the plasma membrane.</text>
</comment>
<dbReference type="InterPro" id="IPR019734">
    <property type="entry name" value="TPR_rpt"/>
</dbReference>
<evidence type="ECO:0000256" key="3">
    <source>
        <dbReference type="SAM" id="Phobius"/>
    </source>
</evidence>
<dbReference type="GO" id="GO:0005506">
    <property type="term" value="F:iron ion binding"/>
    <property type="evidence" value="ECO:0007669"/>
    <property type="project" value="UniProtKB-UniRule"/>
</dbReference>
<feature type="topological domain" description="Cytoplasmic" evidence="2">
    <location>
        <begin position="22"/>
        <end position="395"/>
    </location>
</feature>
<feature type="binding site" evidence="2">
    <location>
        <position position="376"/>
    </location>
    <ligand>
        <name>Fe cation</name>
        <dbReference type="ChEBI" id="CHEBI:24875"/>
    </ligand>
</feature>
<keyword evidence="2 3" id="KW-0472">Membrane</keyword>
<proteinExistence type="inferred from homology"/>
<dbReference type="InterPro" id="IPR030865">
    <property type="entry name" value="LapB"/>
</dbReference>
<feature type="domain" description="LapB rubredoxin metal binding" evidence="4">
    <location>
        <begin position="360"/>
        <end position="386"/>
    </location>
</feature>
<dbReference type="InterPro" id="IPR011990">
    <property type="entry name" value="TPR-like_helical_dom_sf"/>
</dbReference>
<keyword evidence="2 3" id="KW-0812">Transmembrane</keyword>
<organism evidence="5 6">
    <name type="scientific">Candidatus Endobugula sertula</name>
    <name type="common">Bugula neritina bacterial symbiont</name>
    <dbReference type="NCBI Taxonomy" id="62101"/>
    <lineage>
        <taxon>Bacteria</taxon>
        <taxon>Pseudomonadati</taxon>
        <taxon>Pseudomonadota</taxon>
        <taxon>Gammaproteobacteria</taxon>
        <taxon>Cellvibrionales</taxon>
        <taxon>Cellvibrionaceae</taxon>
        <taxon>Candidatus Endobugula</taxon>
    </lineage>
</organism>
<dbReference type="STRING" id="62101.AB835_10555"/>
<dbReference type="GO" id="GO:0009898">
    <property type="term" value="C:cytoplasmic side of plasma membrane"/>
    <property type="evidence" value="ECO:0007669"/>
    <property type="project" value="UniProtKB-UniRule"/>
</dbReference>
<evidence type="ECO:0000259" key="4">
    <source>
        <dbReference type="Pfam" id="PF18073"/>
    </source>
</evidence>
<accession>A0A1D2QNC5</accession>
<dbReference type="InterPro" id="IPR041166">
    <property type="entry name" value="Rubredoxin_2"/>
</dbReference>
<dbReference type="Proteomes" id="UP000242502">
    <property type="component" value="Unassembled WGS sequence"/>
</dbReference>
<protein>
    <recommendedName>
        <fullName evidence="2">Lipopolysaccharide assembly protein B</fullName>
    </recommendedName>
</protein>
<dbReference type="Pfam" id="PF18073">
    <property type="entry name" value="Zn_ribbon_LapB"/>
    <property type="match status" value="1"/>
</dbReference>
<dbReference type="SMART" id="SM00028">
    <property type="entry name" value="TPR"/>
    <property type="match status" value="3"/>
</dbReference>
<dbReference type="NCBIfam" id="NF008757">
    <property type="entry name" value="PRK11788.1-5"/>
    <property type="match status" value="1"/>
</dbReference>
<feature type="transmembrane region" description="Helical" evidence="3">
    <location>
        <begin position="6"/>
        <end position="25"/>
    </location>
</feature>
<feature type="binding site" evidence="2">
    <location>
        <position position="362"/>
    </location>
    <ligand>
        <name>Fe cation</name>
        <dbReference type="ChEBI" id="CHEBI:24875"/>
    </ligand>
</feature>
<comment type="similarity">
    <text evidence="2">Belongs to the LapB family.</text>
</comment>
<reference evidence="5 6" key="1">
    <citation type="journal article" date="2016" name="Appl. Environ. Microbiol.">
        <title>Lack of Overt Genome Reduction in the Bryostatin-Producing Bryozoan Symbiont "Candidatus Endobugula sertula".</title>
        <authorList>
            <person name="Miller I.J."/>
            <person name="Vanee N."/>
            <person name="Fong S.S."/>
            <person name="Lim-Fong G.E."/>
            <person name="Kwan J.C."/>
        </authorList>
    </citation>
    <scope>NUCLEOTIDE SEQUENCE [LARGE SCALE GENOMIC DNA]</scope>
    <source>
        <strain evidence="5">AB1-4</strain>
    </source>
</reference>